<gene>
    <name evidence="1" type="ORF">MUN87_12605</name>
</gene>
<proteinExistence type="predicted"/>
<name>A0ABY4GH89_9BACI</name>
<protein>
    <submittedName>
        <fullName evidence="1">Uncharacterized protein</fullName>
    </submittedName>
</protein>
<dbReference type="Proteomes" id="UP000831537">
    <property type="component" value="Chromosome"/>
</dbReference>
<organism evidence="1 2">
    <name type="scientific">Gracilibacillus salinarum</name>
    <dbReference type="NCBI Taxonomy" id="2932255"/>
    <lineage>
        <taxon>Bacteria</taxon>
        <taxon>Bacillati</taxon>
        <taxon>Bacillota</taxon>
        <taxon>Bacilli</taxon>
        <taxon>Bacillales</taxon>
        <taxon>Bacillaceae</taxon>
        <taxon>Gracilibacillus</taxon>
    </lineage>
</organism>
<keyword evidence="2" id="KW-1185">Reference proteome</keyword>
<sequence>MSGSKNPIHAVTKNLAAVYNGNGTNGTIAIRKAKHQKKPTSQRNGAIIHLQKDKVIMDRL</sequence>
<accession>A0ABY4GH89</accession>
<reference evidence="1 2" key="1">
    <citation type="submission" date="2022-04" db="EMBL/GenBank/DDBJ databases">
        <title>Gracilibacillus sp. isolated from saltern.</title>
        <authorList>
            <person name="Won M."/>
            <person name="Lee C.-M."/>
            <person name="Woen H.-Y."/>
            <person name="Kwon S.-W."/>
        </authorList>
    </citation>
    <scope>NUCLEOTIDE SEQUENCE [LARGE SCALE GENOMIC DNA]</scope>
    <source>
        <strain evidence="1 2">SSPM10-3</strain>
    </source>
</reference>
<dbReference type="RefSeq" id="WP_244740603.1">
    <property type="nucleotide sequence ID" value="NZ_CP095071.1"/>
</dbReference>
<dbReference type="EMBL" id="CP095071">
    <property type="protein sequence ID" value="UOQ83596.1"/>
    <property type="molecule type" value="Genomic_DNA"/>
</dbReference>
<evidence type="ECO:0000313" key="2">
    <source>
        <dbReference type="Proteomes" id="UP000831537"/>
    </source>
</evidence>
<evidence type="ECO:0000313" key="1">
    <source>
        <dbReference type="EMBL" id="UOQ83596.1"/>
    </source>
</evidence>